<sequence length="170" mass="18057">AEGYISILREFLMQPRENGLHRSTLKAMNRAWTVGVGSDPVDSLSATVTSGRLRGISTRRSLGGSPFGPTGTTGLPTGLNAPKAILSGPGVAPPALRPACTRASADTGSTRSSTSENEREWRAQSTSSSRRVCNDLRNSFSERGDVLKGGETQKTSAFCNEDFKLKLCVP</sequence>
<organism evidence="2">
    <name type="scientific">Tetraselmis sp. GSL018</name>
    <dbReference type="NCBI Taxonomy" id="582737"/>
    <lineage>
        <taxon>Eukaryota</taxon>
        <taxon>Viridiplantae</taxon>
        <taxon>Chlorophyta</taxon>
        <taxon>core chlorophytes</taxon>
        <taxon>Chlorodendrophyceae</taxon>
        <taxon>Chlorodendrales</taxon>
        <taxon>Chlorodendraceae</taxon>
        <taxon>Tetraselmis</taxon>
    </lineage>
</organism>
<feature type="compositionally biased region" description="Polar residues" evidence="1">
    <location>
        <begin position="123"/>
        <end position="132"/>
    </location>
</feature>
<proteinExistence type="predicted"/>
<feature type="non-terminal residue" evidence="2">
    <location>
        <position position="170"/>
    </location>
</feature>
<accession>A0A061QPC9</accession>
<protein>
    <submittedName>
        <fullName evidence="2">Uncharacterized protein</fullName>
    </submittedName>
</protein>
<evidence type="ECO:0000256" key="1">
    <source>
        <dbReference type="SAM" id="MobiDB-lite"/>
    </source>
</evidence>
<dbReference type="AlphaFoldDB" id="A0A061QPC9"/>
<name>A0A061QPC9_9CHLO</name>
<evidence type="ECO:0000313" key="2">
    <source>
        <dbReference type="EMBL" id="JAC60279.1"/>
    </source>
</evidence>
<reference evidence="2" key="1">
    <citation type="submission" date="2014-05" db="EMBL/GenBank/DDBJ databases">
        <title>The transcriptome of the halophilic microalga Tetraselmis sp. GSL018 isolated from the Great Salt Lake, Utah.</title>
        <authorList>
            <person name="Jinkerson R.E."/>
            <person name="D'Adamo S."/>
            <person name="Posewitz M.C."/>
        </authorList>
    </citation>
    <scope>NUCLEOTIDE SEQUENCE</scope>
    <source>
        <strain evidence="2">GSL018</strain>
    </source>
</reference>
<feature type="region of interest" description="Disordered" evidence="1">
    <location>
        <begin position="100"/>
        <end position="132"/>
    </location>
</feature>
<gene>
    <name evidence="2" type="ORF">TSPGSL018_29361</name>
</gene>
<feature type="non-terminal residue" evidence="2">
    <location>
        <position position="1"/>
    </location>
</feature>
<dbReference type="EMBL" id="GBEZ01026978">
    <property type="protein sequence ID" value="JAC60279.1"/>
    <property type="molecule type" value="Transcribed_RNA"/>
</dbReference>